<feature type="transmembrane region" description="Helical" evidence="1">
    <location>
        <begin position="67"/>
        <end position="89"/>
    </location>
</feature>
<proteinExistence type="predicted"/>
<sequence length="198" mass="21985">MAEWQERGSVNIGQDIYFLTFGTVCGVMTSGAWFGSTFNCIALALNRVVEMIPAAHRFSVPRQDKSVYVWMVVCVVVMIGRPFFTRPFLYNSAVAAYLAAPVISDDTSWLFLQALVICASTAIAAISYVFVEFVPVPRAVVILANVTWQLSHGMHRIVYICLNKFIRTEVGDLLRCKKRSKSIHTSTLTITVVKGSGH</sequence>
<dbReference type="InterPro" id="IPR019425">
    <property type="entry name" value="7TM_GPCR_serpentine_rcpt_Srt"/>
</dbReference>
<organism evidence="2 3">
    <name type="scientific">Ancylostoma duodenale</name>
    <dbReference type="NCBI Taxonomy" id="51022"/>
    <lineage>
        <taxon>Eukaryota</taxon>
        <taxon>Metazoa</taxon>
        <taxon>Ecdysozoa</taxon>
        <taxon>Nematoda</taxon>
        <taxon>Chromadorea</taxon>
        <taxon>Rhabditida</taxon>
        <taxon>Rhabditina</taxon>
        <taxon>Rhabditomorpha</taxon>
        <taxon>Strongyloidea</taxon>
        <taxon>Ancylostomatidae</taxon>
        <taxon>Ancylostomatinae</taxon>
        <taxon>Ancylostoma</taxon>
    </lineage>
</organism>
<keyword evidence="1" id="KW-0472">Membrane</keyword>
<protein>
    <recommendedName>
        <fullName evidence="4">7TM GPCR serpentine receptor class x (Srx) domain-containing protein</fullName>
    </recommendedName>
</protein>
<reference evidence="2 3" key="1">
    <citation type="submission" date="2013-12" db="EMBL/GenBank/DDBJ databases">
        <title>Draft genome of the parsitic nematode Ancylostoma duodenale.</title>
        <authorList>
            <person name="Mitreva M."/>
        </authorList>
    </citation>
    <scope>NUCLEOTIDE SEQUENCE [LARGE SCALE GENOMIC DNA]</scope>
    <source>
        <strain evidence="2 3">Zhejiang</strain>
    </source>
</reference>
<gene>
    <name evidence="2" type="ORF">ANCDUO_02676</name>
</gene>
<dbReference type="SUPFAM" id="SSF81321">
    <property type="entry name" value="Family A G protein-coupled receptor-like"/>
    <property type="match status" value="1"/>
</dbReference>
<dbReference type="PANTHER" id="PTHR23021:SF11">
    <property type="entry name" value="SERPENTINE RECEPTOR, CLASS T"/>
    <property type="match status" value="1"/>
</dbReference>
<dbReference type="Pfam" id="PF10321">
    <property type="entry name" value="7TM_GPCR_Srt"/>
    <property type="match status" value="2"/>
</dbReference>
<feature type="transmembrane region" description="Helical" evidence="1">
    <location>
        <begin position="109"/>
        <end position="131"/>
    </location>
</feature>
<keyword evidence="3" id="KW-1185">Reference proteome</keyword>
<dbReference type="OrthoDB" id="5875846at2759"/>
<dbReference type="EMBL" id="KN726877">
    <property type="protein sequence ID" value="KIH66992.1"/>
    <property type="molecule type" value="Genomic_DNA"/>
</dbReference>
<feature type="transmembrane region" description="Helical" evidence="1">
    <location>
        <begin position="16"/>
        <end position="46"/>
    </location>
</feature>
<dbReference type="AlphaFoldDB" id="A0A0C2DVU2"/>
<evidence type="ECO:0000256" key="1">
    <source>
        <dbReference type="SAM" id="Phobius"/>
    </source>
</evidence>
<keyword evidence="1" id="KW-0812">Transmembrane</keyword>
<dbReference type="PANTHER" id="PTHR23021">
    <property type="entry name" value="SERPENTINE RECEPTOR, CLASS T"/>
    <property type="match status" value="1"/>
</dbReference>
<evidence type="ECO:0008006" key="4">
    <source>
        <dbReference type="Google" id="ProtNLM"/>
    </source>
</evidence>
<accession>A0A0C2DVU2</accession>
<evidence type="ECO:0000313" key="2">
    <source>
        <dbReference type="EMBL" id="KIH66992.1"/>
    </source>
</evidence>
<evidence type="ECO:0000313" key="3">
    <source>
        <dbReference type="Proteomes" id="UP000054047"/>
    </source>
</evidence>
<dbReference type="Proteomes" id="UP000054047">
    <property type="component" value="Unassembled WGS sequence"/>
</dbReference>
<keyword evidence="1" id="KW-1133">Transmembrane helix</keyword>
<name>A0A0C2DVU2_9BILA</name>